<keyword evidence="3 5" id="KW-0808">Transferase</keyword>
<dbReference type="CDD" id="cd16664">
    <property type="entry name" value="RING-Ubox_PUB"/>
    <property type="match status" value="1"/>
</dbReference>
<comment type="caution">
    <text evidence="7">The sequence shown here is derived from an EMBL/GenBank/DDBJ whole genome shotgun (WGS) entry which is preliminary data.</text>
</comment>
<dbReference type="OrthoDB" id="10064100at2759"/>
<dbReference type="InterPro" id="IPR045210">
    <property type="entry name" value="RING-Ubox_PUB"/>
</dbReference>
<sequence>MVLGWKIRRKNNNHHGHKKNLQAMEVEIPNHFLCPISLDLMGDPVTLSSGITYDRESIESWLESGNFTCPVTNQILRSFDQIPNHSLRKMIQEWGLENQKYGFQRIPTPRIPVVPMEVSETLLSVEASARRLDLLGCQECLKKIQKWGAESDRNRRCVVANGAADVLSMAFECFAADSFEKNASVCEEILSALSWMFPIREVAQKHLGSEASLRCMVWFLTRTDLYAKQNSISALEELLSYDKKHVEVLSNIEGVHEILIEFVRQKISPKITKAALVLIFHMVSIPALEKVRSAFVEMGLVCLVLETLVESLDEKSVSERALGVLDGLFGCQEGRAKAYKNALSIPILVKKLLRVSNLATEFSVSAIWKLCMNALVEQDKEELRSLVLVEALQVGAFQKLLLIIQIGCGEETKEKATELLKLFNPYRPELECIESVDFKSLQRSF</sequence>
<accession>A0A2P5E182</accession>
<evidence type="ECO:0000256" key="4">
    <source>
        <dbReference type="ARBA" id="ARBA00022786"/>
    </source>
</evidence>
<dbReference type="InterPro" id="IPR058678">
    <property type="entry name" value="ARM_PUB"/>
</dbReference>
<evidence type="ECO:0000313" key="7">
    <source>
        <dbReference type="EMBL" id="PON79282.1"/>
    </source>
</evidence>
<dbReference type="Gene3D" id="1.25.10.10">
    <property type="entry name" value="Leucine-rich Repeat Variant"/>
    <property type="match status" value="1"/>
</dbReference>
<evidence type="ECO:0000256" key="3">
    <source>
        <dbReference type="ARBA" id="ARBA00022679"/>
    </source>
</evidence>
<dbReference type="SMART" id="SM00504">
    <property type="entry name" value="Ubox"/>
    <property type="match status" value="1"/>
</dbReference>
<dbReference type="Pfam" id="PF04564">
    <property type="entry name" value="U-box"/>
    <property type="match status" value="1"/>
</dbReference>
<dbReference type="AlphaFoldDB" id="A0A2P5E182"/>
<dbReference type="PANTHER" id="PTHR22849">
    <property type="entry name" value="WDSAM1 PROTEIN"/>
    <property type="match status" value="1"/>
</dbReference>
<dbReference type="FunFam" id="3.30.40.10:FF:000442">
    <property type="entry name" value="RING-type E3 ubiquitin transferase"/>
    <property type="match status" value="1"/>
</dbReference>
<evidence type="ECO:0000259" key="6">
    <source>
        <dbReference type="PROSITE" id="PS51698"/>
    </source>
</evidence>
<dbReference type="GO" id="GO:0016567">
    <property type="term" value="P:protein ubiquitination"/>
    <property type="evidence" value="ECO:0007669"/>
    <property type="project" value="UniProtKB-UniRule"/>
</dbReference>
<dbReference type="SUPFAM" id="SSF48371">
    <property type="entry name" value="ARM repeat"/>
    <property type="match status" value="1"/>
</dbReference>
<organism evidence="7 8">
    <name type="scientific">Parasponia andersonii</name>
    <name type="common">Sponia andersonii</name>
    <dbReference type="NCBI Taxonomy" id="3476"/>
    <lineage>
        <taxon>Eukaryota</taxon>
        <taxon>Viridiplantae</taxon>
        <taxon>Streptophyta</taxon>
        <taxon>Embryophyta</taxon>
        <taxon>Tracheophyta</taxon>
        <taxon>Spermatophyta</taxon>
        <taxon>Magnoliopsida</taxon>
        <taxon>eudicotyledons</taxon>
        <taxon>Gunneridae</taxon>
        <taxon>Pentapetalae</taxon>
        <taxon>rosids</taxon>
        <taxon>fabids</taxon>
        <taxon>Rosales</taxon>
        <taxon>Cannabaceae</taxon>
        <taxon>Parasponia</taxon>
    </lineage>
</organism>
<dbReference type="Pfam" id="PF25598">
    <property type="entry name" value="ARM_PUB"/>
    <property type="match status" value="1"/>
</dbReference>
<comment type="catalytic activity">
    <reaction evidence="1 5">
        <text>S-ubiquitinyl-[E2 ubiquitin-conjugating enzyme]-L-cysteine + [acceptor protein]-L-lysine = [E2 ubiquitin-conjugating enzyme]-L-cysteine + N(6)-ubiquitinyl-[acceptor protein]-L-lysine.</text>
        <dbReference type="EC" id="2.3.2.27"/>
    </reaction>
</comment>
<name>A0A2P5E182_PARAD</name>
<dbReference type="PANTHER" id="PTHR22849:SF119">
    <property type="entry name" value="U-BOX DOMAIN-CONTAINING PROTEIN"/>
    <property type="match status" value="1"/>
</dbReference>
<comment type="function">
    <text evidence="5">Functions as an E3 ubiquitin ligase.</text>
</comment>
<dbReference type="InterPro" id="IPR016024">
    <property type="entry name" value="ARM-type_fold"/>
</dbReference>
<keyword evidence="8" id="KW-1185">Reference proteome</keyword>
<dbReference type="GO" id="GO:0061630">
    <property type="term" value="F:ubiquitin protein ligase activity"/>
    <property type="evidence" value="ECO:0007669"/>
    <property type="project" value="UniProtKB-UniRule"/>
</dbReference>
<protein>
    <recommendedName>
        <fullName evidence="5 6">U-box domain-containing protein</fullName>
        <ecNumber evidence="5">2.3.2.27</ecNumber>
    </recommendedName>
    <alternativeName>
        <fullName evidence="5">RING-type E3 ubiquitin transferase PUB</fullName>
    </alternativeName>
</protein>
<dbReference type="UniPathway" id="UPA00143"/>
<comment type="pathway">
    <text evidence="2 5">Protein modification; protein ubiquitination.</text>
</comment>
<gene>
    <name evidence="7" type="ORF">PanWU01x14_013980</name>
</gene>
<feature type="domain" description="U-box" evidence="6">
    <location>
        <begin position="27"/>
        <end position="101"/>
    </location>
</feature>
<reference evidence="8" key="1">
    <citation type="submission" date="2016-06" db="EMBL/GenBank/DDBJ databases">
        <title>Parallel loss of symbiosis genes in relatives of nitrogen-fixing non-legume Parasponia.</title>
        <authorList>
            <person name="Van Velzen R."/>
            <person name="Holmer R."/>
            <person name="Bu F."/>
            <person name="Rutten L."/>
            <person name="Van Zeijl A."/>
            <person name="Liu W."/>
            <person name="Santuari L."/>
            <person name="Cao Q."/>
            <person name="Sharma T."/>
            <person name="Shen D."/>
            <person name="Roswanjaya Y."/>
            <person name="Wardhani T."/>
            <person name="Kalhor M.S."/>
            <person name="Jansen J."/>
            <person name="Van den Hoogen J."/>
            <person name="Gungor B."/>
            <person name="Hartog M."/>
            <person name="Hontelez J."/>
            <person name="Verver J."/>
            <person name="Yang W.-C."/>
            <person name="Schijlen E."/>
            <person name="Repin R."/>
            <person name="Schilthuizen M."/>
            <person name="Schranz E."/>
            <person name="Heidstra R."/>
            <person name="Miyata K."/>
            <person name="Fedorova E."/>
            <person name="Kohlen W."/>
            <person name="Bisseling T."/>
            <person name="Smit S."/>
            <person name="Geurts R."/>
        </authorList>
    </citation>
    <scope>NUCLEOTIDE SEQUENCE [LARGE SCALE GENOMIC DNA]</scope>
    <source>
        <strain evidence="8">cv. WU1-14</strain>
    </source>
</reference>
<dbReference type="Gene3D" id="3.30.40.10">
    <property type="entry name" value="Zinc/RING finger domain, C3HC4 (zinc finger)"/>
    <property type="match status" value="1"/>
</dbReference>
<evidence type="ECO:0000256" key="5">
    <source>
        <dbReference type="RuleBase" id="RU369093"/>
    </source>
</evidence>
<dbReference type="InterPro" id="IPR045185">
    <property type="entry name" value="PUB22/23/24-like"/>
</dbReference>
<dbReference type="Proteomes" id="UP000237105">
    <property type="component" value="Unassembled WGS sequence"/>
</dbReference>
<evidence type="ECO:0000256" key="2">
    <source>
        <dbReference type="ARBA" id="ARBA00004906"/>
    </source>
</evidence>
<dbReference type="InterPro" id="IPR013083">
    <property type="entry name" value="Znf_RING/FYVE/PHD"/>
</dbReference>
<proteinExistence type="predicted"/>
<dbReference type="InterPro" id="IPR003613">
    <property type="entry name" value="Ubox_domain"/>
</dbReference>
<dbReference type="InterPro" id="IPR011989">
    <property type="entry name" value="ARM-like"/>
</dbReference>
<evidence type="ECO:0000313" key="8">
    <source>
        <dbReference type="Proteomes" id="UP000237105"/>
    </source>
</evidence>
<keyword evidence="4 5" id="KW-0833">Ubl conjugation pathway</keyword>
<evidence type="ECO:0000256" key="1">
    <source>
        <dbReference type="ARBA" id="ARBA00000900"/>
    </source>
</evidence>
<dbReference type="PROSITE" id="PS51698">
    <property type="entry name" value="U_BOX"/>
    <property type="match status" value="1"/>
</dbReference>
<dbReference type="SUPFAM" id="SSF57850">
    <property type="entry name" value="RING/U-box"/>
    <property type="match status" value="1"/>
</dbReference>
<dbReference type="EMBL" id="JXTB01000005">
    <property type="protein sequence ID" value="PON79282.1"/>
    <property type="molecule type" value="Genomic_DNA"/>
</dbReference>
<dbReference type="EC" id="2.3.2.27" evidence="5"/>